<feature type="domain" description="UDP-3-O-[3-hydroxymyristoyl] glucosamine N-acyltransferase non-repeat region" evidence="8">
    <location>
        <begin position="25"/>
        <end position="89"/>
    </location>
</feature>
<gene>
    <name evidence="7" type="primary">lpxD</name>
    <name evidence="9" type="ORF">SAMN05421721_10934</name>
</gene>
<comment type="pathway">
    <text evidence="7">Bacterial outer membrane biogenesis; LPS lipid A biosynthesis.</text>
</comment>
<proteinExistence type="inferred from homology"/>
<evidence type="ECO:0000256" key="6">
    <source>
        <dbReference type="ARBA" id="ARBA00023315"/>
    </source>
</evidence>
<reference evidence="9 10" key="1">
    <citation type="submission" date="2016-10" db="EMBL/GenBank/DDBJ databases">
        <authorList>
            <person name="de Groot N.N."/>
        </authorList>
    </citation>
    <scope>NUCLEOTIDE SEQUENCE [LARGE SCALE GENOMIC DNA]</scope>
    <source>
        <strain evidence="9 10">DSM 4180</strain>
    </source>
</reference>
<dbReference type="Gene3D" id="3.40.1390.10">
    <property type="entry name" value="MurE/MurF, N-terminal domain"/>
    <property type="match status" value="1"/>
</dbReference>
<feature type="active site" description="Proton acceptor" evidence="7">
    <location>
        <position position="239"/>
    </location>
</feature>
<comment type="function">
    <text evidence="7">Catalyzes the N-acylation of UDP-3-O-acylglucosamine using 3-hydroxyacyl-ACP as the acyl donor. Is involved in the biosynthesis of lipid A, a phosphorylated glycolipid that anchors the lipopolysaccharide to the outer membrane of the cell.</text>
</comment>
<evidence type="ECO:0000256" key="1">
    <source>
        <dbReference type="ARBA" id="ARBA00022516"/>
    </source>
</evidence>
<accession>A0A1I4RRM3</accession>
<dbReference type="OrthoDB" id="9784739at2"/>
<dbReference type="PANTHER" id="PTHR43378">
    <property type="entry name" value="UDP-3-O-ACYLGLUCOSAMINE N-ACYLTRANSFERASE"/>
    <property type="match status" value="1"/>
</dbReference>
<dbReference type="Proteomes" id="UP000199556">
    <property type="component" value="Unassembled WGS sequence"/>
</dbReference>
<name>A0A1I4RRM3_ECTMO</name>
<evidence type="ECO:0000256" key="2">
    <source>
        <dbReference type="ARBA" id="ARBA00022556"/>
    </source>
</evidence>
<keyword evidence="3 7" id="KW-0808">Transferase</keyword>
<evidence type="ECO:0000313" key="9">
    <source>
        <dbReference type="EMBL" id="SFM54640.1"/>
    </source>
</evidence>
<dbReference type="HAMAP" id="MF_00523">
    <property type="entry name" value="LpxD"/>
    <property type="match status" value="1"/>
</dbReference>
<evidence type="ECO:0000256" key="7">
    <source>
        <dbReference type="HAMAP-Rule" id="MF_00523"/>
    </source>
</evidence>
<organism evidence="9 10">
    <name type="scientific">Ectothiorhodospira mobilis</name>
    <dbReference type="NCBI Taxonomy" id="195064"/>
    <lineage>
        <taxon>Bacteria</taxon>
        <taxon>Pseudomonadati</taxon>
        <taxon>Pseudomonadota</taxon>
        <taxon>Gammaproteobacteria</taxon>
        <taxon>Chromatiales</taxon>
        <taxon>Ectothiorhodospiraceae</taxon>
        <taxon>Ectothiorhodospira</taxon>
    </lineage>
</organism>
<comment type="catalytic activity">
    <reaction evidence="7">
        <text>a UDP-3-O-[(3R)-3-hydroxyacyl]-alpha-D-glucosamine + a (3R)-hydroxyacyl-[ACP] = a UDP-2-N,3-O-bis[(3R)-3-hydroxyacyl]-alpha-D-glucosamine + holo-[ACP] + H(+)</text>
        <dbReference type="Rhea" id="RHEA:53836"/>
        <dbReference type="Rhea" id="RHEA-COMP:9685"/>
        <dbReference type="Rhea" id="RHEA-COMP:9945"/>
        <dbReference type="ChEBI" id="CHEBI:15378"/>
        <dbReference type="ChEBI" id="CHEBI:64479"/>
        <dbReference type="ChEBI" id="CHEBI:78827"/>
        <dbReference type="ChEBI" id="CHEBI:137740"/>
        <dbReference type="ChEBI" id="CHEBI:137748"/>
        <dbReference type="EC" id="2.3.1.191"/>
    </reaction>
</comment>
<sequence>MGVTLQTLAVQVGGVLHGGEEGACVDSVAPLERAGPGQVAFVSRGRYRQALEGTRAGLVILGAEDLPLCPVPALVCDDPHLGFARAARLLHPPPSPAPGIHPSAHVDPGARVHPSAAVGPHCVVGAGCELGECVVLGPGCVLEPGSRVGADSRLEARVTLGRGVVVGRRALIQPGAVIGADGFGFARDGEAWVRVPQVGGVRIGDDVEVGANTTIDRGALEDTVLEDGVKLDNQVQVAHNVRIGAHTAVAGCVGIAGSARIGRGCAIGGGAGILGHLEITDGVTITAMTLVTRSIPDPGVYSSGVPQAPSGDWNRSLAHLRRLGDLFRRIRRIERVLQGDARD</sequence>
<dbReference type="STRING" id="195064.SAMN05421721_10934"/>
<dbReference type="PROSITE" id="PS00101">
    <property type="entry name" value="HEXAPEP_TRANSFERASES"/>
    <property type="match status" value="1"/>
</dbReference>
<protein>
    <recommendedName>
        <fullName evidence="7">UDP-3-O-acylglucosamine N-acyltransferase</fullName>
        <ecNumber evidence="7">2.3.1.191</ecNumber>
    </recommendedName>
</protein>
<dbReference type="AlphaFoldDB" id="A0A1I4RRM3"/>
<dbReference type="EMBL" id="FOUO01000009">
    <property type="protein sequence ID" value="SFM54640.1"/>
    <property type="molecule type" value="Genomic_DNA"/>
</dbReference>
<dbReference type="GO" id="GO:0016410">
    <property type="term" value="F:N-acyltransferase activity"/>
    <property type="evidence" value="ECO:0007669"/>
    <property type="project" value="InterPro"/>
</dbReference>
<evidence type="ECO:0000313" key="10">
    <source>
        <dbReference type="Proteomes" id="UP000199556"/>
    </source>
</evidence>
<keyword evidence="2 7" id="KW-0441">Lipid A biosynthesis</keyword>
<keyword evidence="1 7" id="KW-0444">Lipid biosynthesis</keyword>
<dbReference type="Gene3D" id="2.160.10.10">
    <property type="entry name" value="Hexapeptide repeat proteins"/>
    <property type="match status" value="1"/>
</dbReference>
<comment type="subunit">
    <text evidence="7">Homotrimer.</text>
</comment>
<keyword evidence="10" id="KW-1185">Reference proteome</keyword>
<dbReference type="InterPro" id="IPR007691">
    <property type="entry name" value="LpxD"/>
</dbReference>
<keyword evidence="5 7" id="KW-0443">Lipid metabolism</keyword>
<dbReference type="GO" id="GO:0009245">
    <property type="term" value="P:lipid A biosynthetic process"/>
    <property type="evidence" value="ECO:0007669"/>
    <property type="project" value="UniProtKB-UniRule"/>
</dbReference>
<dbReference type="Pfam" id="PF04613">
    <property type="entry name" value="LpxD"/>
    <property type="match status" value="1"/>
</dbReference>
<dbReference type="PANTHER" id="PTHR43378:SF2">
    <property type="entry name" value="UDP-3-O-ACYLGLUCOSAMINE N-ACYLTRANSFERASE 1, MITOCHONDRIAL-RELATED"/>
    <property type="match status" value="1"/>
</dbReference>
<dbReference type="EC" id="2.3.1.191" evidence="7"/>
<comment type="similarity">
    <text evidence="7">Belongs to the transferase hexapeptide repeat family. LpxD subfamily.</text>
</comment>
<dbReference type="SUPFAM" id="SSF51161">
    <property type="entry name" value="Trimeric LpxA-like enzymes"/>
    <property type="match status" value="1"/>
</dbReference>
<dbReference type="UniPathway" id="UPA00973"/>
<keyword evidence="6 7" id="KW-0012">Acyltransferase</keyword>
<evidence type="ECO:0000256" key="3">
    <source>
        <dbReference type="ARBA" id="ARBA00022679"/>
    </source>
</evidence>
<dbReference type="GO" id="GO:0103118">
    <property type="term" value="F:UDP-3-O-[(3R)-3-hydroxyacyl]-glucosamine N-acyltransferase activity"/>
    <property type="evidence" value="ECO:0007669"/>
    <property type="project" value="UniProtKB-EC"/>
</dbReference>
<keyword evidence="4 7" id="KW-0677">Repeat</keyword>
<dbReference type="CDD" id="cd03352">
    <property type="entry name" value="LbH_LpxD"/>
    <property type="match status" value="1"/>
</dbReference>
<evidence type="ECO:0000256" key="5">
    <source>
        <dbReference type="ARBA" id="ARBA00023098"/>
    </source>
</evidence>
<dbReference type="InterPro" id="IPR018357">
    <property type="entry name" value="Hexapep_transf_CS"/>
</dbReference>
<evidence type="ECO:0000256" key="4">
    <source>
        <dbReference type="ARBA" id="ARBA00022737"/>
    </source>
</evidence>
<dbReference type="NCBIfam" id="TIGR01853">
    <property type="entry name" value="lipid_A_lpxD"/>
    <property type="match status" value="1"/>
</dbReference>
<evidence type="ECO:0000259" key="8">
    <source>
        <dbReference type="Pfam" id="PF04613"/>
    </source>
</evidence>
<dbReference type="InterPro" id="IPR011004">
    <property type="entry name" value="Trimer_LpxA-like_sf"/>
</dbReference>
<dbReference type="NCBIfam" id="NF002060">
    <property type="entry name" value="PRK00892.1"/>
    <property type="match status" value="1"/>
</dbReference>
<dbReference type="RefSeq" id="WP_090485591.1">
    <property type="nucleotide sequence ID" value="NZ_FOUO01000009.1"/>
</dbReference>
<dbReference type="GO" id="GO:0016020">
    <property type="term" value="C:membrane"/>
    <property type="evidence" value="ECO:0007669"/>
    <property type="project" value="GOC"/>
</dbReference>
<dbReference type="InterPro" id="IPR020573">
    <property type="entry name" value="UDP_GlcNAc_AcTrfase_non-rep"/>
</dbReference>